<dbReference type="Gene3D" id="3.40.50.2000">
    <property type="entry name" value="Glycogen Phosphorylase B"/>
    <property type="match status" value="2"/>
</dbReference>
<evidence type="ECO:0000259" key="5">
    <source>
        <dbReference type="Pfam" id="PF06722"/>
    </source>
</evidence>
<dbReference type="InterPro" id="IPR002213">
    <property type="entry name" value="UDP_glucos_trans"/>
</dbReference>
<organism evidence="7">
    <name type="scientific">Perkinsus marinus (strain ATCC 50983 / TXsc)</name>
    <dbReference type="NCBI Taxonomy" id="423536"/>
    <lineage>
        <taxon>Eukaryota</taxon>
        <taxon>Sar</taxon>
        <taxon>Alveolata</taxon>
        <taxon>Perkinsozoa</taxon>
        <taxon>Perkinsea</taxon>
        <taxon>Perkinsida</taxon>
        <taxon>Perkinsidae</taxon>
        <taxon>Perkinsus</taxon>
    </lineage>
</organism>
<dbReference type="EMBL" id="GG685688">
    <property type="protein sequence ID" value="EEQ99467.1"/>
    <property type="molecule type" value="Genomic_DNA"/>
</dbReference>
<dbReference type="PANTHER" id="PTHR48050">
    <property type="entry name" value="STEROL 3-BETA-GLUCOSYLTRANSFERASE"/>
    <property type="match status" value="1"/>
</dbReference>
<dbReference type="InterPro" id="IPR010610">
    <property type="entry name" value="EryCIII-like_C"/>
</dbReference>
<dbReference type="GO" id="GO:0016906">
    <property type="term" value="F:sterol 3-beta-glucosyltransferase activity"/>
    <property type="evidence" value="ECO:0007669"/>
    <property type="project" value="UniProtKB-ARBA"/>
</dbReference>
<dbReference type="Pfam" id="PF03033">
    <property type="entry name" value="Glyco_transf_28"/>
    <property type="match status" value="1"/>
</dbReference>
<dbReference type="OMA" id="WESNDIG"/>
<dbReference type="GeneID" id="9050875"/>
<feature type="compositionally biased region" description="Polar residues" evidence="2">
    <location>
        <begin position="764"/>
        <end position="774"/>
    </location>
</feature>
<dbReference type="OrthoDB" id="420229at2759"/>
<keyword evidence="1" id="KW-0808">Transferase</keyword>
<evidence type="ECO:0000313" key="6">
    <source>
        <dbReference type="EMBL" id="EEQ99467.1"/>
    </source>
</evidence>
<dbReference type="FunFam" id="3.40.50.2000:FF:000009">
    <property type="entry name" value="Sterol 3-beta-glucosyltransferase UGT80A2"/>
    <property type="match status" value="1"/>
</dbReference>
<evidence type="ECO:0000256" key="1">
    <source>
        <dbReference type="ARBA" id="ARBA00022679"/>
    </source>
</evidence>
<dbReference type="GO" id="GO:0005975">
    <property type="term" value="P:carbohydrate metabolic process"/>
    <property type="evidence" value="ECO:0007669"/>
    <property type="project" value="InterPro"/>
</dbReference>
<proteinExistence type="predicted"/>
<name>C5LUW7_PERM5</name>
<dbReference type="AlphaFoldDB" id="C5LUW7"/>
<dbReference type="InterPro" id="IPR004276">
    <property type="entry name" value="GlycoTrans_28_N"/>
</dbReference>
<dbReference type="Pfam" id="PF06722">
    <property type="entry name" value="EryCIII-like_C"/>
    <property type="match status" value="1"/>
</dbReference>
<gene>
    <name evidence="6" type="ORF">Pmar_PMAR025855</name>
</gene>
<feature type="transmembrane region" description="Helical" evidence="3">
    <location>
        <begin position="606"/>
        <end position="632"/>
    </location>
</feature>
<keyword evidence="7" id="KW-1185">Reference proteome</keyword>
<dbReference type="InParanoid" id="C5LUW7"/>
<dbReference type="Proteomes" id="UP000007800">
    <property type="component" value="Unassembled WGS sequence"/>
</dbReference>
<feature type="domain" description="Glycosyltransferase family 28 N-terminal" evidence="4">
    <location>
        <begin position="98"/>
        <end position="151"/>
    </location>
</feature>
<sequence length="780" mass="87624">MADLINFIIVIAVDSYLSLQSTRRLRDLLTRDAKEHPEEWQQFICLSFDNLDHAGEGVIETRMHRLEVVINGIVCRRPDLVMMMFPRPEGNNIPRMNITLIDVGSRGDVEPYIAISKELNAMGHHCRICTHDKFRDMVERKGIEFFPMALDAPGHWQPEDFMRHAAESPSWSPKFLFTPRDMWYILLHTPGMMESLREIFFPPGWQTDKVGAWAAVKSNREERWVTHAMIANPPSYIHVHLAERLGVPLHMYFSMPWSQTKVLGHPFSSGDIYDNPYWRLLSYRWFDQMQWRGLASTVPQFRREVLKIPKIGMWHSAGSLLEDWGVPFSYSFSPSLFPKPPDWGPNLDITGFCVGSQNTTYEPPATLAQFLSRGCKPFYVGFGSIAGDLSDIYKPILEAIKDIPDLRVVLQKGWGTLKDITAEDFIHIPTIPHTYLFPKCCAVMHHGGAGTTAMGLDFGLPTSVISFFGDQWIWGGLVQLHGAGCSIHKGNVDSETIGDAMKFCMTEEARDAARILQKGFLEERKHGMGAHEGALGFQRQLPLELVTCPVCAVALSESQGVLVTPLRTADWGRTRGGILYVHFVQALNSAATLFKSMIQGGHTGGVYGFLIGVVAGIFEFLVFIVLAPLVFVRDSWWVATQLAQGSADGREHGGHDTKQVDRELLNDLVLIEDKEHDGDIRAVDRSTLTEQDVKLSGTRMTKLMRMTQRALAELEENRSEVHTMTEAVCGLFERRGLGIQLTAQNASEWSLIEEKKLLVAKDGSPSSAETTPEFQSARLP</sequence>
<keyword evidence="3" id="KW-0812">Transmembrane</keyword>
<feature type="domain" description="Erythromycin biosynthesis protein CIII-like C-terminal" evidence="5">
    <location>
        <begin position="429"/>
        <end position="510"/>
    </location>
</feature>
<evidence type="ECO:0000313" key="7">
    <source>
        <dbReference type="Proteomes" id="UP000007800"/>
    </source>
</evidence>
<dbReference type="RefSeq" id="XP_002766750.1">
    <property type="nucleotide sequence ID" value="XM_002766704.1"/>
</dbReference>
<dbReference type="CDD" id="cd03784">
    <property type="entry name" value="GT1_Gtf-like"/>
    <property type="match status" value="1"/>
</dbReference>
<evidence type="ECO:0000256" key="2">
    <source>
        <dbReference type="SAM" id="MobiDB-lite"/>
    </source>
</evidence>
<dbReference type="SUPFAM" id="SSF53756">
    <property type="entry name" value="UDP-Glycosyltransferase/glycogen phosphorylase"/>
    <property type="match status" value="1"/>
</dbReference>
<keyword evidence="3" id="KW-0472">Membrane</keyword>
<evidence type="ECO:0000256" key="3">
    <source>
        <dbReference type="SAM" id="Phobius"/>
    </source>
</evidence>
<dbReference type="PANTHER" id="PTHR48050:SF13">
    <property type="entry name" value="STEROL 3-BETA-GLUCOSYLTRANSFERASE UGT80A2"/>
    <property type="match status" value="1"/>
</dbReference>
<reference evidence="6 7" key="1">
    <citation type="submission" date="2008-07" db="EMBL/GenBank/DDBJ databases">
        <authorList>
            <person name="El-Sayed N."/>
            <person name="Caler E."/>
            <person name="Inman J."/>
            <person name="Amedeo P."/>
            <person name="Hass B."/>
            <person name="Wortman J."/>
        </authorList>
    </citation>
    <scope>NUCLEOTIDE SEQUENCE [LARGE SCALE GENOMIC DNA]</scope>
    <source>
        <strain evidence="7">ATCC 50983 / TXsc</strain>
    </source>
</reference>
<protein>
    <submittedName>
        <fullName evidence="6">Uncharacterized protein</fullName>
    </submittedName>
</protein>
<feature type="region of interest" description="Disordered" evidence="2">
    <location>
        <begin position="760"/>
        <end position="780"/>
    </location>
</feature>
<accession>C5LUW7</accession>
<evidence type="ECO:0000259" key="4">
    <source>
        <dbReference type="Pfam" id="PF03033"/>
    </source>
</evidence>
<keyword evidence="3" id="KW-1133">Transmembrane helix</keyword>
<dbReference type="InterPro" id="IPR050426">
    <property type="entry name" value="Glycosyltransferase_28"/>
</dbReference>